<dbReference type="InterPro" id="IPR028994">
    <property type="entry name" value="Integrin_alpha_N"/>
</dbReference>
<sequence length="478" mass="47764">MIQSSLLPRARASRGRLPRLRAASVAAGVVLAACPAPLLLAAPASAAAAKHYDDFNGDGYRDLAVPYAYSGMDDGSVSFSGGAVLVTFGGPKGLTTKTQLVHQDSPGVPGAGEENDQFGGALASADLDRDGYADLVVGNPSEESGTTPVGSVTVVWGSAKGLKGGTAVPRKGGGAFGAFGRDIATGDFNGDGRPDIATVNAGDVLLYRGGFTKSGGLGKVTAYDRAGQGWYADSLAAGKVTGDGKTDLVAVGVRGVGGTFRTEAWFLKGDGAGLTSGPAKVIDSKKQHERLDVAIGDFDRNGYGDIAVGNPYASGSRGSVTLWYGASAGPGSRSLAFSQSTAGIPGASEANDEFGASLAAGDADGDGYADLAVGVPGEAAGEKSASGAAYVFRGGSGGLKGSRSVVFDKTLPGVAGGTVAHDYFGYDLRLRDLDRDGRADLAVSAPSENTVRILPGAKGGVTGAGSAVLRETGADLPE</sequence>
<dbReference type="PANTHER" id="PTHR23221">
    <property type="entry name" value="GLYCOSYLPHOSPHATIDYLINOSITOL PHOSPHOLIPASE D"/>
    <property type="match status" value="1"/>
</dbReference>
<keyword evidence="1 5" id="KW-0732">Signal</keyword>
<dbReference type="InterPro" id="IPR013519">
    <property type="entry name" value="Int_alpha_beta-p"/>
</dbReference>
<keyword evidence="7" id="KW-1185">Reference proteome</keyword>
<evidence type="ECO:0000256" key="3">
    <source>
        <dbReference type="ARBA" id="ARBA00022801"/>
    </source>
</evidence>
<keyword evidence="4" id="KW-0325">Glycoprotein</keyword>
<dbReference type="EMBL" id="JAFEUF010000019">
    <property type="protein sequence ID" value="MBM7053515.1"/>
    <property type="molecule type" value="Genomic_DNA"/>
</dbReference>
<reference evidence="6 7" key="1">
    <citation type="submission" date="2021-02" db="EMBL/GenBank/DDBJ databases">
        <title>Genome Streptomyces sp. RHZ10.</title>
        <authorList>
            <person name="Besaury L."/>
        </authorList>
    </citation>
    <scope>NUCLEOTIDE SEQUENCE [LARGE SCALE GENOMIC DNA]</scope>
    <source>
        <strain evidence="6 7">RHZ10</strain>
    </source>
</reference>
<dbReference type="Pfam" id="PF13517">
    <property type="entry name" value="FG-GAP_3"/>
    <property type="match status" value="1"/>
</dbReference>
<gene>
    <name evidence="6" type="ORF">JS521_06420</name>
</gene>
<accession>A0ABS2HS24</accession>
<keyword evidence="3" id="KW-0378">Hydrolase</keyword>
<evidence type="ECO:0000256" key="4">
    <source>
        <dbReference type="ARBA" id="ARBA00023180"/>
    </source>
</evidence>
<dbReference type="SUPFAM" id="SSF69318">
    <property type="entry name" value="Integrin alpha N-terminal domain"/>
    <property type="match status" value="1"/>
</dbReference>
<evidence type="ECO:0000256" key="1">
    <source>
        <dbReference type="ARBA" id="ARBA00022729"/>
    </source>
</evidence>
<organism evidence="6 7">
    <name type="scientific">Streptomyces durocortorensis</name>
    <dbReference type="NCBI Taxonomy" id="2811104"/>
    <lineage>
        <taxon>Bacteria</taxon>
        <taxon>Bacillati</taxon>
        <taxon>Actinomycetota</taxon>
        <taxon>Actinomycetes</taxon>
        <taxon>Kitasatosporales</taxon>
        <taxon>Streptomycetaceae</taxon>
        <taxon>Streptomyces</taxon>
    </lineage>
</organism>
<keyword evidence="2" id="KW-0677">Repeat</keyword>
<dbReference type="Proteomes" id="UP000712045">
    <property type="component" value="Unassembled WGS sequence"/>
</dbReference>
<dbReference type="RefSeq" id="WP_205081755.1">
    <property type="nucleotide sequence ID" value="NZ_JAFEUF010000019.1"/>
</dbReference>
<dbReference type="PROSITE" id="PS51470">
    <property type="entry name" value="FG_GAP"/>
    <property type="match status" value="2"/>
</dbReference>
<evidence type="ECO:0000313" key="6">
    <source>
        <dbReference type="EMBL" id="MBM7053515.1"/>
    </source>
</evidence>
<dbReference type="Pfam" id="PF01839">
    <property type="entry name" value="FG-GAP"/>
    <property type="match status" value="4"/>
</dbReference>
<evidence type="ECO:0000256" key="5">
    <source>
        <dbReference type="SAM" id="SignalP"/>
    </source>
</evidence>
<evidence type="ECO:0000256" key="2">
    <source>
        <dbReference type="ARBA" id="ARBA00022737"/>
    </source>
</evidence>
<dbReference type="PANTHER" id="PTHR23221:SF7">
    <property type="entry name" value="PHOSPHATIDYLINOSITOL-GLYCAN-SPECIFIC PHOSPHOLIPASE D"/>
    <property type="match status" value="1"/>
</dbReference>
<dbReference type="Gene3D" id="2.130.10.130">
    <property type="entry name" value="Integrin alpha, N-terminal"/>
    <property type="match status" value="3"/>
</dbReference>
<proteinExistence type="predicted"/>
<feature type="signal peptide" evidence="5">
    <location>
        <begin position="1"/>
        <end position="46"/>
    </location>
</feature>
<dbReference type="SMART" id="SM00191">
    <property type="entry name" value="Int_alpha"/>
    <property type="match status" value="6"/>
</dbReference>
<dbReference type="InterPro" id="IPR013517">
    <property type="entry name" value="FG-GAP"/>
</dbReference>
<evidence type="ECO:0000313" key="7">
    <source>
        <dbReference type="Proteomes" id="UP000712045"/>
    </source>
</evidence>
<protein>
    <submittedName>
        <fullName evidence="6">VCBS repeat-containing protein</fullName>
    </submittedName>
</protein>
<name>A0ABS2HS24_9ACTN</name>
<comment type="caution">
    <text evidence="6">The sequence shown here is derived from an EMBL/GenBank/DDBJ whole genome shotgun (WGS) entry which is preliminary data.</text>
</comment>
<feature type="chain" id="PRO_5045166475" evidence="5">
    <location>
        <begin position="47"/>
        <end position="478"/>
    </location>
</feature>